<feature type="active site" description="Nucleophile; methyl group acceptor" evidence="2">
    <location>
        <position position="132"/>
    </location>
</feature>
<gene>
    <name evidence="4" type="ORF">KQI42_07525</name>
</gene>
<organism evidence="4 5">
    <name type="scientific">Tissierella simiarum</name>
    <dbReference type="NCBI Taxonomy" id="2841534"/>
    <lineage>
        <taxon>Bacteria</taxon>
        <taxon>Bacillati</taxon>
        <taxon>Bacillota</taxon>
        <taxon>Tissierellia</taxon>
        <taxon>Tissierellales</taxon>
        <taxon>Tissierellaceae</taxon>
        <taxon>Tissierella</taxon>
    </lineage>
</organism>
<keyword evidence="2" id="KW-0227">DNA damage</keyword>
<protein>
    <recommendedName>
        <fullName evidence="2">Methylated-DNA--protein-cysteine methyltransferase</fullName>
        <ecNumber evidence="2">2.1.1.63</ecNumber>
    </recommendedName>
    <alternativeName>
        <fullName evidence="2">6-O-methylguanine-DNA methyltransferase</fullName>
        <shortName evidence="2">MGMT</shortName>
    </alternativeName>
    <alternativeName>
        <fullName evidence="2">O-6-methylguanine-DNA-alkyltransferase</fullName>
    </alternativeName>
</protein>
<evidence type="ECO:0000313" key="5">
    <source>
        <dbReference type="Proteomes" id="UP000749471"/>
    </source>
</evidence>
<keyword evidence="2" id="KW-0234">DNA repair</keyword>
<comment type="caution">
    <text evidence="4">The sequence shown here is derived from an EMBL/GenBank/DDBJ whole genome shotgun (WGS) entry which is preliminary data.</text>
</comment>
<dbReference type="PANTHER" id="PTHR10815:SF5">
    <property type="entry name" value="METHYLATED-DNA--PROTEIN-CYSTEINE METHYLTRANSFERASE"/>
    <property type="match status" value="1"/>
</dbReference>
<keyword evidence="2 4" id="KW-0489">Methyltransferase</keyword>
<dbReference type="GO" id="GO:0003908">
    <property type="term" value="F:methylated-DNA-[protein]-cysteine S-methyltransferase activity"/>
    <property type="evidence" value="ECO:0007669"/>
    <property type="project" value="UniProtKB-EC"/>
</dbReference>
<feature type="domain" description="Methylated-DNA-[protein]-cysteine S-methyltransferase DNA binding" evidence="3">
    <location>
        <begin position="81"/>
        <end position="160"/>
    </location>
</feature>
<dbReference type="InterPro" id="IPR023546">
    <property type="entry name" value="MGMT"/>
</dbReference>
<keyword evidence="1 2" id="KW-0963">Cytoplasm</keyword>
<evidence type="ECO:0000259" key="3">
    <source>
        <dbReference type="Pfam" id="PF01035"/>
    </source>
</evidence>
<dbReference type="GO" id="GO:0032259">
    <property type="term" value="P:methylation"/>
    <property type="evidence" value="ECO:0007669"/>
    <property type="project" value="UniProtKB-KW"/>
</dbReference>
<dbReference type="HAMAP" id="MF_00772">
    <property type="entry name" value="OGT"/>
    <property type="match status" value="1"/>
</dbReference>
<dbReference type="Pfam" id="PF01035">
    <property type="entry name" value="DNA_binding_1"/>
    <property type="match status" value="1"/>
</dbReference>
<comment type="catalytic activity">
    <reaction evidence="2">
        <text>a 4-O-methyl-thymidine in DNA + L-cysteinyl-[protein] = a thymidine in DNA + S-methyl-L-cysteinyl-[protein]</text>
        <dbReference type="Rhea" id="RHEA:53428"/>
        <dbReference type="Rhea" id="RHEA-COMP:10131"/>
        <dbReference type="Rhea" id="RHEA-COMP:10132"/>
        <dbReference type="Rhea" id="RHEA-COMP:13555"/>
        <dbReference type="Rhea" id="RHEA-COMP:13556"/>
        <dbReference type="ChEBI" id="CHEBI:29950"/>
        <dbReference type="ChEBI" id="CHEBI:82612"/>
        <dbReference type="ChEBI" id="CHEBI:137386"/>
        <dbReference type="ChEBI" id="CHEBI:137387"/>
        <dbReference type="EC" id="2.1.1.63"/>
    </reaction>
</comment>
<proteinExistence type="inferred from homology"/>
<keyword evidence="2 4" id="KW-0808">Transferase</keyword>
<dbReference type="EMBL" id="JAHLPM010000005">
    <property type="protein sequence ID" value="MBU5437853.1"/>
    <property type="molecule type" value="Genomic_DNA"/>
</dbReference>
<name>A0ABS6E4K8_9FIRM</name>
<dbReference type="CDD" id="cd06445">
    <property type="entry name" value="ATase"/>
    <property type="match status" value="1"/>
</dbReference>
<dbReference type="InterPro" id="IPR001497">
    <property type="entry name" value="MethylDNA_cys_MeTrfase_AS"/>
</dbReference>
<dbReference type="NCBIfam" id="TIGR00589">
    <property type="entry name" value="ogt"/>
    <property type="match status" value="1"/>
</dbReference>
<dbReference type="PANTHER" id="PTHR10815">
    <property type="entry name" value="METHYLATED-DNA--PROTEIN-CYSTEINE METHYLTRANSFERASE"/>
    <property type="match status" value="1"/>
</dbReference>
<dbReference type="PROSITE" id="PS00374">
    <property type="entry name" value="MGMT"/>
    <property type="match status" value="1"/>
</dbReference>
<comment type="function">
    <text evidence="2">Involved in the cellular defense against the biological effects of O6-methylguanine (O6-MeG) and O4-methylthymine (O4-MeT) in DNA. Repairs the methylated nucleobase in DNA by stoichiometrically transferring the methyl group to a cysteine residue in the enzyme. This is a suicide reaction: the enzyme is irreversibly inactivated.</text>
</comment>
<accession>A0ABS6E4K8</accession>
<dbReference type="EC" id="2.1.1.63" evidence="2"/>
<evidence type="ECO:0000313" key="4">
    <source>
        <dbReference type="EMBL" id="MBU5437853.1"/>
    </source>
</evidence>
<comment type="subcellular location">
    <subcellularLocation>
        <location evidence="2">Cytoplasm</location>
    </subcellularLocation>
</comment>
<keyword evidence="5" id="KW-1185">Reference proteome</keyword>
<sequence>MKYYDFESSIGKINIFFASEGIVCLTLPSDRQEDTFSYIEKRFDIPYKVDKEDYNYHEEINLYLEGKLKKFTLPIFLRGTSFQKKVWEELLNIPYGETRTYKYIAEKIGSAKGYRAVGGALNKNPIAIIVPCHRVIGSNGKLVGFAGGVELKDQLLKLERDNI</sequence>
<comment type="catalytic activity">
    <reaction evidence="2">
        <text>a 6-O-methyl-2'-deoxyguanosine in DNA + L-cysteinyl-[protein] = S-methyl-L-cysteinyl-[protein] + a 2'-deoxyguanosine in DNA</text>
        <dbReference type="Rhea" id="RHEA:24000"/>
        <dbReference type="Rhea" id="RHEA-COMP:10131"/>
        <dbReference type="Rhea" id="RHEA-COMP:10132"/>
        <dbReference type="Rhea" id="RHEA-COMP:11367"/>
        <dbReference type="Rhea" id="RHEA-COMP:11368"/>
        <dbReference type="ChEBI" id="CHEBI:29950"/>
        <dbReference type="ChEBI" id="CHEBI:82612"/>
        <dbReference type="ChEBI" id="CHEBI:85445"/>
        <dbReference type="ChEBI" id="CHEBI:85448"/>
        <dbReference type="EC" id="2.1.1.63"/>
    </reaction>
</comment>
<dbReference type="Proteomes" id="UP000749471">
    <property type="component" value="Unassembled WGS sequence"/>
</dbReference>
<reference evidence="4 5" key="1">
    <citation type="submission" date="2021-06" db="EMBL/GenBank/DDBJ databases">
        <authorList>
            <person name="Sun Q."/>
            <person name="Li D."/>
        </authorList>
    </citation>
    <scope>NUCLEOTIDE SEQUENCE [LARGE SCALE GENOMIC DNA]</scope>
    <source>
        <strain evidence="4 5">MSJ-40</strain>
    </source>
</reference>
<comment type="miscellaneous">
    <text evidence="2">This enzyme catalyzes only one turnover and therefore is not strictly catalytic. According to one definition, an enzyme is a biocatalyst that acts repeatedly and over many reaction cycles.</text>
</comment>
<comment type="similarity">
    <text evidence="2">Belongs to the MGMT family.</text>
</comment>
<dbReference type="InterPro" id="IPR014048">
    <property type="entry name" value="MethylDNA_cys_MeTrfase_DNA-bd"/>
</dbReference>
<evidence type="ECO:0000256" key="1">
    <source>
        <dbReference type="ARBA" id="ARBA00022490"/>
    </source>
</evidence>
<evidence type="ECO:0000256" key="2">
    <source>
        <dbReference type="HAMAP-Rule" id="MF_00772"/>
    </source>
</evidence>